<keyword evidence="5 12" id="KW-0633">Potassium transport</keyword>
<keyword evidence="10 12" id="KW-0406">Ion transport</keyword>
<dbReference type="InterPro" id="IPR003855">
    <property type="entry name" value="K+_transporter"/>
</dbReference>
<evidence type="ECO:0000256" key="1">
    <source>
        <dbReference type="ARBA" id="ARBA00004141"/>
    </source>
</evidence>
<evidence type="ECO:0000256" key="12">
    <source>
        <dbReference type="HAMAP-Rule" id="MF_01522"/>
    </source>
</evidence>
<keyword evidence="6 12" id="KW-0812">Transmembrane</keyword>
<dbReference type="InterPro" id="IPR023051">
    <property type="entry name" value="Kup"/>
</dbReference>
<gene>
    <name evidence="12" type="primary">kup</name>
    <name evidence="16" type="ORF">GCM10025783_05000</name>
</gene>
<feature type="transmembrane region" description="Helical" evidence="12">
    <location>
        <begin position="183"/>
        <end position="204"/>
    </location>
</feature>
<feature type="transmembrane region" description="Helical" evidence="12">
    <location>
        <begin position="385"/>
        <end position="405"/>
    </location>
</feature>
<reference evidence="17" key="1">
    <citation type="journal article" date="2019" name="Int. J. Syst. Evol. Microbiol.">
        <title>The Global Catalogue of Microorganisms (GCM) 10K type strain sequencing project: providing services to taxonomists for standard genome sequencing and annotation.</title>
        <authorList>
            <consortium name="The Broad Institute Genomics Platform"/>
            <consortium name="The Broad Institute Genome Sequencing Center for Infectious Disease"/>
            <person name="Wu L."/>
            <person name="Ma J."/>
        </authorList>
    </citation>
    <scope>NUCLEOTIDE SEQUENCE [LARGE SCALE GENOMIC DNA]</scope>
    <source>
        <strain evidence="17">JCM 19015</strain>
    </source>
</reference>
<comment type="function">
    <text evidence="12">Transport of potassium into the cell. Likely operates as a K(+):H(+) symporter.</text>
</comment>
<comment type="subcellular location">
    <subcellularLocation>
        <location evidence="12">Cell membrane</location>
        <topology evidence="12">Multi-pass membrane protein</topology>
    </subcellularLocation>
    <subcellularLocation>
        <location evidence="1">Membrane</location>
        <topology evidence="1">Multi-pass membrane protein</topology>
    </subcellularLocation>
</comment>
<comment type="caution">
    <text evidence="16">The sequence shown here is derived from an EMBL/GenBank/DDBJ whole genome shotgun (WGS) entry which is preliminary data.</text>
</comment>
<keyword evidence="8 12" id="KW-0630">Potassium</keyword>
<proteinExistence type="inferred from homology"/>
<feature type="transmembrane region" description="Helical" evidence="12">
    <location>
        <begin position="470"/>
        <end position="488"/>
    </location>
</feature>
<name>A0ABP8YUG0_9MICO</name>
<feature type="transmembrane region" description="Helical" evidence="12">
    <location>
        <begin position="95"/>
        <end position="115"/>
    </location>
</feature>
<evidence type="ECO:0000259" key="14">
    <source>
        <dbReference type="Pfam" id="PF02705"/>
    </source>
</evidence>
<evidence type="ECO:0000256" key="6">
    <source>
        <dbReference type="ARBA" id="ARBA00022692"/>
    </source>
</evidence>
<protein>
    <recommendedName>
        <fullName evidence="12">Probable potassium transport system protein Kup</fullName>
    </recommendedName>
</protein>
<dbReference type="PANTHER" id="PTHR30540:SF79">
    <property type="entry name" value="LOW AFFINITY POTASSIUM TRANSPORT SYSTEM PROTEIN KUP"/>
    <property type="match status" value="1"/>
</dbReference>
<evidence type="ECO:0000259" key="15">
    <source>
        <dbReference type="Pfam" id="PF22776"/>
    </source>
</evidence>
<dbReference type="InterPro" id="IPR053952">
    <property type="entry name" value="K_trans_C"/>
</dbReference>
<evidence type="ECO:0000256" key="9">
    <source>
        <dbReference type="ARBA" id="ARBA00022989"/>
    </source>
</evidence>
<dbReference type="PANTHER" id="PTHR30540">
    <property type="entry name" value="OSMOTIC STRESS POTASSIUM TRANSPORTER"/>
    <property type="match status" value="1"/>
</dbReference>
<feature type="transmembrane region" description="Helical" evidence="12">
    <location>
        <begin position="148"/>
        <end position="171"/>
    </location>
</feature>
<feature type="domain" description="K+ potassium transporter C-terminal" evidence="15">
    <location>
        <begin position="522"/>
        <end position="677"/>
    </location>
</feature>
<feature type="transmembrane region" description="Helical" evidence="12">
    <location>
        <begin position="216"/>
        <end position="237"/>
    </location>
</feature>
<feature type="transmembrane region" description="Helical" evidence="12">
    <location>
        <begin position="445"/>
        <end position="464"/>
    </location>
</feature>
<evidence type="ECO:0000256" key="8">
    <source>
        <dbReference type="ARBA" id="ARBA00022958"/>
    </source>
</evidence>
<dbReference type="EMBL" id="BAABLP010000001">
    <property type="protein sequence ID" value="GAA4737558.1"/>
    <property type="molecule type" value="Genomic_DNA"/>
</dbReference>
<feature type="transmembrane region" description="Helical" evidence="12">
    <location>
        <begin position="249"/>
        <end position="273"/>
    </location>
</feature>
<evidence type="ECO:0000256" key="4">
    <source>
        <dbReference type="ARBA" id="ARBA00022475"/>
    </source>
</evidence>
<dbReference type="RefSeq" id="WP_345479351.1">
    <property type="nucleotide sequence ID" value="NZ_BAABLP010000001.1"/>
</dbReference>
<keyword evidence="7 12" id="KW-0769">Symport</keyword>
<dbReference type="Proteomes" id="UP001500121">
    <property type="component" value="Unassembled WGS sequence"/>
</dbReference>
<dbReference type="HAMAP" id="MF_01522">
    <property type="entry name" value="Kup"/>
    <property type="match status" value="1"/>
</dbReference>
<evidence type="ECO:0000313" key="17">
    <source>
        <dbReference type="Proteomes" id="UP001500121"/>
    </source>
</evidence>
<keyword evidence="4 12" id="KW-1003">Cell membrane</keyword>
<feature type="transmembrane region" description="Helical" evidence="12">
    <location>
        <begin position="294"/>
        <end position="315"/>
    </location>
</feature>
<feature type="region of interest" description="Disordered" evidence="13">
    <location>
        <begin position="1"/>
        <end position="46"/>
    </location>
</feature>
<evidence type="ECO:0000313" key="16">
    <source>
        <dbReference type="EMBL" id="GAA4737558.1"/>
    </source>
</evidence>
<comment type="similarity">
    <text evidence="2 12">Belongs to the HAK/KUP transporter (TC 2.A.72) family.</text>
</comment>
<keyword evidence="17" id="KW-1185">Reference proteome</keyword>
<accession>A0ABP8YUG0</accession>
<keyword evidence="11 12" id="KW-0472">Membrane</keyword>
<evidence type="ECO:0000256" key="5">
    <source>
        <dbReference type="ARBA" id="ARBA00022538"/>
    </source>
</evidence>
<feature type="transmembrane region" description="Helical" evidence="12">
    <location>
        <begin position="335"/>
        <end position="359"/>
    </location>
</feature>
<evidence type="ECO:0000256" key="11">
    <source>
        <dbReference type="ARBA" id="ARBA00023136"/>
    </source>
</evidence>
<evidence type="ECO:0000256" key="10">
    <source>
        <dbReference type="ARBA" id="ARBA00023065"/>
    </source>
</evidence>
<feature type="compositionally biased region" description="Acidic residues" evidence="13">
    <location>
        <begin position="23"/>
        <end position="34"/>
    </location>
</feature>
<keyword evidence="9 12" id="KW-1133">Transmembrane helix</keyword>
<feature type="transmembrane region" description="Helical" evidence="12">
    <location>
        <begin position="54"/>
        <end position="75"/>
    </location>
</feature>
<feature type="domain" description="K+ potassium transporter integral membrane" evidence="14">
    <location>
        <begin position="58"/>
        <end position="511"/>
    </location>
</feature>
<dbReference type="InterPro" id="IPR053951">
    <property type="entry name" value="K_trans_N"/>
</dbReference>
<keyword evidence="3 12" id="KW-0813">Transport</keyword>
<evidence type="ECO:0000256" key="7">
    <source>
        <dbReference type="ARBA" id="ARBA00022847"/>
    </source>
</evidence>
<dbReference type="Pfam" id="PF02705">
    <property type="entry name" value="K_trans"/>
    <property type="match status" value="1"/>
</dbReference>
<organism evidence="16 17">
    <name type="scientific">Amnibacterium soli</name>
    <dbReference type="NCBI Taxonomy" id="1282736"/>
    <lineage>
        <taxon>Bacteria</taxon>
        <taxon>Bacillati</taxon>
        <taxon>Actinomycetota</taxon>
        <taxon>Actinomycetes</taxon>
        <taxon>Micrococcales</taxon>
        <taxon>Microbacteriaceae</taxon>
        <taxon>Amnibacterium</taxon>
    </lineage>
</organism>
<feature type="transmembrane region" description="Helical" evidence="12">
    <location>
        <begin position="417"/>
        <end position="438"/>
    </location>
</feature>
<evidence type="ECO:0000256" key="13">
    <source>
        <dbReference type="SAM" id="MobiDB-lite"/>
    </source>
</evidence>
<sequence>MESHDAARASAPEPSGDGVVEPADPEAPEPEDGEAPGGGTAADESQGGAVKRGVAAMALAALGVVFGDIGTSPLYALKTVFTIDGGIVKATPPDVYGVVSLMFWSITIIVSIKYVGILMRADNDGEGGVMALAALAQRLYKHRQRRTGVFLVIGIVGVALFYGDSIITPAVSVLSAVEGLQVAAPAVGHLTVPIAAVILAILFAVQRFGTGKVGNLFGPVMVLWFAVLAVSGLFTVVQHPSVLQGLSPTWAVLFVFEHPAIAFVAMGAVVLVITGAEALYADMGHFGRSPIRRAWFFVVFPALTLNYLGQASLVLHQPSARSNPFLLLFPDVLRLPVVVLATVATIIASQAVISGAFSLSRQAVQLGLLPPLTIRQTSKEESGQIYLPVVNTLLFLGVLAIMLAFQSSSRLATAYGVSVTGALVVDTVLLLTVAPLLWHWRPWKVALAAVAFGGLELTFLSGNLSKVLHGGWVPLLIAAAVILVMTTWRRGRQLVSEDRREKEGSLADFVEEVRTERLVRVPGIAVFPHPNRDTTPLALRANVDHNHVLHERVIVVSIEVVGVPQVPQRKRFTYDELGYADDGIEHLTIRFGFSETPDVPEALRSACVAHVLDLEPNAMDHASFFISRGGIRRTRATRMAWWRKGLFVTLAHNAADPAARFQLPSDRTVTMGSDVGI</sequence>
<evidence type="ECO:0000256" key="3">
    <source>
        <dbReference type="ARBA" id="ARBA00022448"/>
    </source>
</evidence>
<dbReference type="Pfam" id="PF22776">
    <property type="entry name" value="K_trans_C"/>
    <property type="match status" value="1"/>
</dbReference>
<comment type="catalytic activity">
    <reaction evidence="12">
        <text>K(+)(in) + H(+)(in) = K(+)(out) + H(+)(out)</text>
        <dbReference type="Rhea" id="RHEA:28490"/>
        <dbReference type="ChEBI" id="CHEBI:15378"/>
        <dbReference type="ChEBI" id="CHEBI:29103"/>
    </reaction>
</comment>
<evidence type="ECO:0000256" key="2">
    <source>
        <dbReference type="ARBA" id="ARBA00007019"/>
    </source>
</evidence>